<dbReference type="CDD" id="cd00075">
    <property type="entry name" value="HATPase"/>
    <property type="match status" value="1"/>
</dbReference>
<dbReference type="InterPro" id="IPR003594">
    <property type="entry name" value="HATPase_dom"/>
</dbReference>
<feature type="transmembrane region" description="Helical" evidence="12">
    <location>
        <begin position="27"/>
        <end position="52"/>
    </location>
</feature>
<dbReference type="InterPro" id="IPR036890">
    <property type="entry name" value="HATPase_C_sf"/>
</dbReference>
<dbReference type="SUPFAM" id="SSF47384">
    <property type="entry name" value="Homodimeric domain of signal transducing histidine kinase"/>
    <property type="match status" value="1"/>
</dbReference>
<name>A0A2A8D159_9BACT</name>
<evidence type="ECO:0000256" key="9">
    <source>
        <dbReference type="ARBA" id="ARBA00023012"/>
    </source>
</evidence>
<feature type="transmembrane region" description="Helical" evidence="12">
    <location>
        <begin position="184"/>
        <end position="207"/>
    </location>
</feature>
<dbReference type="InterPro" id="IPR004358">
    <property type="entry name" value="Sig_transdc_His_kin-like_C"/>
</dbReference>
<evidence type="ECO:0000259" key="13">
    <source>
        <dbReference type="PROSITE" id="PS50109"/>
    </source>
</evidence>
<evidence type="ECO:0000256" key="6">
    <source>
        <dbReference type="ARBA" id="ARBA00022692"/>
    </source>
</evidence>
<dbReference type="Pfam" id="PF00512">
    <property type="entry name" value="HisKA"/>
    <property type="match status" value="1"/>
</dbReference>
<dbReference type="Gene3D" id="3.30.565.10">
    <property type="entry name" value="Histidine kinase-like ATPase, C-terminal domain"/>
    <property type="match status" value="1"/>
</dbReference>
<keyword evidence="5" id="KW-0808">Transferase</keyword>
<dbReference type="SUPFAM" id="SSF55874">
    <property type="entry name" value="ATPase domain of HSP90 chaperone/DNA topoisomerase II/histidine kinase"/>
    <property type="match status" value="1"/>
</dbReference>
<evidence type="ECO:0000256" key="10">
    <source>
        <dbReference type="ARBA" id="ARBA00023136"/>
    </source>
</evidence>
<evidence type="ECO:0000256" key="12">
    <source>
        <dbReference type="SAM" id="Phobius"/>
    </source>
</evidence>
<dbReference type="CDD" id="cd06225">
    <property type="entry name" value="HAMP"/>
    <property type="match status" value="1"/>
</dbReference>
<dbReference type="GO" id="GO:0000155">
    <property type="term" value="F:phosphorelay sensor kinase activity"/>
    <property type="evidence" value="ECO:0007669"/>
    <property type="project" value="InterPro"/>
</dbReference>
<organism evidence="15 16">
    <name type="scientific">Longibacter salinarum</name>
    <dbReference type="NCBI Taxonomy" id="1850348"/>
    <lineage>
        <taxon>Bacteria</taxon>
        <taxon>Pseudomonadati</taxon>
        <taxon>Rhodothermota</taxon>
        <taxon>Rhodothermia</taxon>
        <taxon>Rhodothermales</taxon>
        <taxon>Salisaetaceae</taxon>
        <taxon>Longibacter</taxon>
    </lineage>
</organism>
<feature type="domain" description="Histidine kinase" evidence="13">
    <location>
        <begin position="274"/>
        <end position="509"/>
    </location>
</feature>
<evidence type="ECO:0000313" key="16">
    <source>
        <dbReference type="Proteomes" id="UP000220102"/>
    </source>
</evidence>
<accession>A0A2A8D159</accession>
<keyword evidence="7 15" id="KW-0418">Kinase</keyword>
<dbReference type="AlphaFoldDB" id="A0A2A8D159"/>
<evidence type="ECO:0000259" key="14">
    <source>
        <dbReference type="PROSITE" id="PS50885"/>
    </source>
</evidence>
<dbReference type="SMART" id="SM00304">
    <property type="entry name" value="HAMP"/>
    <property type="match status" value="1"/>
</dbReference>
<dbReference type="PROSITE" id="PS50885">
    <property type="entry name" value="HAMP"/>
    <property type="match status" value="1"/>
</dbReference>
<evidence type="ECO:0000256" key="7">
    <source>
        <dbReference type="ARBA" id="ARBA00022777"/>
    </source>
</evidence>
<comment type="subcellular location">
    <subcellularLocation>
        <location evidence="2">Membrane</location>
    </subcellularLocation>
</comment>
<dbReference type="Gene3D" id="6.10.340.10">
    <property type="match status" value="1"/>
</dbReference>
<evidence type="ECO:0000256" key="3">
    <source>
        <dbReference type="ARBA" id="ARBA00012438"/>
    </source>
</evidence>
<feature type="domain" description="HAMP" evidence="14">
    <location>
        <begin position="212"/>
        <end position="266"/>
    </location>
</feature>
<evidence type="ECO:0000313" key="15">
    <source>
        <dbReference type="EMBL" id="PEN14620.1"/>
    </source>
</evidence>
<evidence type="ECO:0000256" key="4">
    <source>
        <dbReference type="ARBA" id="ARBA00022553"/>
    </source>
</evidence>
<dbReference type="InterPro" id="IPR003660">
    <property type="entry name" value="HAMP_dom"/>
</dbReference>
<sequence>MFDLTDSEPPRNEASPTSERPPFRRRLFTMVGPALAAALAVPALMAWAGAYWSFHHTAMSTVETEAEEMLAEVRIVDGSFDLSAYAWQEAHHRLAIDRVDPIFVQVFDDGGQLLRESSNINALDPSFPDRLLARQMPERVVPSLKTFEAGDRGYYYTVRPIPDHTGQVAGFVQVSRAVPDHRSMLWQLGIGLIALWIALTVGLLVLVDWAARRVSEPLRSVTDVARTITSADLDTRVHVPDDADRETAMLAETLNALLDRVESHVDALRTFTSNAAHELQTPLTVLRGHVEIALRRDRSAAEYRSTLELLDDRLGSFVQTLRALLTLTRLDRGASLETEEVDMVDLVAEEVQSFQERADQRGIQLTVEAHRQNGAHDVSGPNSRGAKRTQRDGRAFHVQAQPDLLRDAVRNLVDNALKYTQEGSVHVVVEAEEDRVHVLCRDTGIGIDAEEMPEVSNRFHRGARAGDVGGEGSGLGLSIVTRIVERHGGRLQVHSERGQGTEFRITLPR</sequence>
<keyword evidence="10 12" id="KW-0472">Membrane</keyword>
<evidence type="ECO:0000256" key="1">
    <source>
        <dbReference type="ARBA" id="ARBA00000085"/>
    </source>
</evidence>
<dbReference type="InterPro" id="IPR003661">
    <property type="entry name" value="HisK_dim/P_dom"/>
</dbReference>
<keyword evidence="4" id="KW-0597">Phosphoprotein</keyword>
<dbReference type="CDD" id="cd00082">
    <property type="entry name" value="HisKA"/>
    <property type="match status" value="1"/>
</dbReference>
<dbReference type="OrthoDB" id="594725at2"/>
<evidence type="ECO:0000256" key="11">
    <source>
        <dbReference type="SAM" id="MobiDB-lite"/>
    </source>
</evidence>
<dbReference type="Pfam" id="PF02518">
    <property type="entry name" value="HATPase_c"/>
    <property type="match status" value="1"/>
</dbReference>
<keyword evidence="9" id="KW-0902">Two-component regulatory system</keyword>
<dbReference type="SMART" id="SM00388">
    <property type="entry name" value="HisKA"/>
    <property type="match status" value="1"/>
</dbReference>
<dbReference type="PANTHER" id="PTHR45436:SF5">
    <property type="entry name" value="SENSOR HISTIDINE KINASE TRCS"/>
    <property type="match status" value="1"/>
</dbReference>
<dbReference type="SMART" id="SM00387">
    <property type="entry name" value="HATPase_c"/>
    <property type="match status" value="1"/>
</dbReference>
<comment type="caution">
    <text evidence="15">The sequence shown here is derived from an EMBL/GenBank/DDBJ whole genome shotgun (WGS) entry which is preliminary data.</text>
</comment>
<dbReference type="InterPro" id="IPR036097">
    <property type="entry name" value="HisK_dim/P_sf"/>
</dbReference>
<dbReference type="RefSeq" id="WP_098074793.1">
    <property type="nucleotide sequence ID" value="NZ_PDEQ01000002.1"/>
</dbReference>
<dbReference type="GO" id="GO:0005886">
    <property type="term" value="C:plasma membrane"/>
    <property type="evidence" value="ECO:0007669"/>
    <property type="project" value="TreeGrafter"/>
</dbReference>
<dbReference type="Proteomes" id="UP000220102">
    <property type="component" value="Unassembled WGS sequence"/>
</dbReference>
<reference evidence="15 16" key="1">
    <citation type="submission" date="2017-10" db="EMBL/GenBank/DDBJ databases">
        <title>Draft genome of Longibacter Salinarum.</title>
        <authorList>
            <person name="Goh K.M."/>
            <person name="Shamsir M.S."/>
            <person name="Lim S.W."/>
        </authorList>
    </citation>
    <scope>NUCLEOTIDE SEQUENCE [LARGE SCALE GENOMIC DNA]</scope>
    <source>
        <strain evidence="15 16">KCTC 52045</strain>
    </source>
</reference>
<dbReference type="Pfam" id="PF00672">
    <property type="entry name" value="HAMP"/>
    <property type="match status" value="1"/>
</dbReference>
<feature type="region of interest" description="Disordered" evidence="11">
    <location>
        <begin position="1"/>
        <end position="20"/>
    </location>
</feature>
<evidence type="ECO:0000256" key="2">
    <source>
        <dbReference type="ARBA" id="ARBA00004370"/>
    </source>
</evidence>
<dbReference type="PANTHER" id="PTHR45436">
    <property type="entry name" value="SENSOR HISTIDINE KINASE YKOH"/>
    <property type="match status" value="1"/>
</dbReference>
<dbReference type="PROSITE" id="PS50109">
    <property type="entry name" value="HIS_KIN"/>
    <property type="match status" value="1"/>
</dbReference>
<dbReference type="Gene3D" id="1.10.287.130">
    <property type="match status" value="1"/>
</dbReference>
<proteinExistence type="predicted"/>
<dbReference type="PRINTS" id="PR00344">
    <property type="entry name" value="BCTRLSENSOR"/>
</dbReference>
<dbReference type="EMBL" id="PDEQ01000002">
    <property type="protein sequence ID" value="PEN14620.1"/>
    <property type="molecule type" value="Genomic_DNA"/>
</dbReference>
<dbReference type="EC" id="2.7.13.3" evidence="3"/>
<dbReference type="SUPFAM" id="SSF158472">
    <property type="entry name" value="HAMP domain-like"/>
    <property type="match status" value="1"/>
</dbReference>
<evidence type="ECO:0000256" key="8">
    <source>
        <dbReference type="ARBA" id="ARBA00022989"/>
    </source>
</evidence>
<dbReference type="InterPro" id="IPR005467">
    <property type="entry name" value="His_kinase_dom"/>
</dbReference>
<evidence type="ECO:0000256" key="5">
    <source>
        <dbReference type="ARBA" id="ARBA00022679"/>
    </source>
</evidence>
<comment type="catalytic activity">
    <reaction evidence="1">
        <text>ATP + protein L-histidine = ADP + protein N-phospho-L-histidine.</text>
        <dbReference type="EC" id="2.7.13.3"/>
    </reaction>
</comment>
<keyword evidence="16" id="KW-1185">Reference proteome</keyword>
<keyword evidence="6 12" id="KW-0812">Transmembrane</keyword>
<keyword evidence="8 12" id="KW-1133">Transmembrane helix</keyword>
<protein>
    <recommendedName>
        <fullName evidence="3">histidine kinase</fullName>
        <ecNumber evidence="3">2.7.13.3</ecNumber>
    </recommendedName>
</protein>
<dbReference type="InterPro" id="IPR050428">
    <property type="entry name" value="TCS_sensor_his_kinase"/>
</dbReference>
<gene>
    <name evidence="15" type="ORF">CRI94_06250</name>
</gene>